<evidence type="ECO:0000313" key="1">
    <source>
        <dbReference type="EMBL" id="MBT0995524.1"/>
    </source>
</evidence>
<dbReference type="RefSeq" id="WP_214352544.1">
    <property type="nucleotide sequence ID" value="NZ_JAHBOH010000002.1"/>
</dbReference>
<accession>A0ABS5U2B7</accession>
<dbReference type="Proteomes" id="UP000722125">
    <property type="component" value="Unassembled WGS sequence"/>
</dbReference>
<dbReference type="EMBL" id="JAHBOH010000002">
    <property type="protein sequence ID" value="MBT0995524.1"/>
    <property type="molecule type" value="Genomic_DNA"/>
</dbReference>
<gene>
    <name evidence="1" type="ORF">KIN34_14660</name>
</gene>
<evidence type="ECO:0008006" key="3">
    <source>
        <dbReference type="Google" id="ProtNLM"/>
    </source>
</evidence>
<name>A0ABS5U2B7_9CELL</name>
<comment type="caution">
    <text evidence="1">The sequence shown here is derived from an EMBL/GenBank/DDBJ whole genome shotgun (WGS) entry which is preliminary data.</text>
</comment>
<evidence type="ECO:0000313" key="2">
    <source>
        <dbReference type="Proteomes" id="UP000722125"/>
    </source>
</evidence>
<protein>
    <recommendedName>
        <fullName evidence="3">Transposase IS4-like domain-containing protein</fullName>
    </recommendedName>
</protein>
<keyword evidence="2" id="KW-1185">Reference proteome</keyword>
<proteinExistence type="predicted"/>
<sequence length="131" mass="14495">MLIDGLVLTPASGDAAPASLGLVDRVMERHRVRTLMGDTLYTNFKPARWAYPLAQRGIRQGLPLGKSHHGTMDVKGATLFHGWLHCPSATIETFPSMPGPTASKEEWEKVTDEVDEFQQRFAFTRKESGLG</sequence>
<reference evidence="1 2" key="1">
    <citation type="submission" date="2021-05" db="EMBL/GenBank/DDBJ databases">
        <title>Description of Cellulomonas sp. DKR-3 sp. nov.</title>
        <authorList>
            <person name="Dahal R.H."/>
            <person name="Chaudhary D.K."/>
        </authorList>
    </citation>
    <scope>NUCLEOTIDE SEQUENCE [LARGE SCALE GENOMIC DNA]</scope>
    <source>
        <strain evidence="1 2">DKR-3</strain>
    </source>
</reference>
<organism evidence="1 2">
    <name type="scientific">Cellulomonas fulva</name>
    <dbReference type="NCBI Taxonomy" id="2835530"/>
    <lineage>
        <taxon>Bacteria</taxon>
        <taxon>Bacillati</taxon>
        <taxon>Actinomycetota</taxon>
        <taxon>Actinomycetes</taxon>
        <taxon>Micrococcales</taxon>
        <taxon>Cellulomonadaceae</taxon>
        <taxon>Cellulomonas</taxon>
    </lineage>
</organism>